<organism evidence="2 3">
    <name type="scientific">Lactuca sativa</name>
    <name type="common">Garden lettuce</name>
    <dbReference type="NCBI Taxonomy" id="4236"/>
    <lineage>
        <taxon>Eukaryota</taxon>
        <taxon>Viridiplantae</taxon>
        <taxon>Streptophyta</taxon>
        <taxon>Embryophyta</taxon>
        <taxon>Tracheophyta</taxon>
        <taxon>Spermatophyta</taxon>
        <taxon>Magnoliopsida</taxon>
        <taxon>eudicotyledons</taxon>
        <taxon>Gunneridae</taxon>
        <taxon>Pentapetalae</taxon>
        <taxon>asterids</taxon>
        <taxon>campanulids</taxon>
        <taxon>Asterales</taxon>
        <taxon>Asteraceae</taxon>
        <taxon>Cichorioideae</taxon>
        <taxon>Cichorieae</taxon>
        <taxon>Lactucinae</taxon>
        <taxon>Lactuca</taxon>
    </lineage>
</organism>
<feature type="domain" description="Xylanase inhibitor C-terminal" evidence="1">
    <location>
        <begin position="48"/>
        <end position="95"/>
    </location>
</feature>
<dbReference type="InterPro" id="IPR021109">
    <property type="entry name" value="Peptidase_aspartic_dom_sf"/>
</dbReference>
<dbReference type="InterPro" id="IPR032799">
    <property type="entry name" value="TAXi_C"/>
</dbReference>
<evidence type="ECO:0000313" key="3">
    <source>
        <dbReference type="Proteomes" id="UP000235145"/>
    </source>
</evidence>
<protein>
    <recommendedName>
        <fullName evidence="1">Xylanase inhibitor C-terminal domain-containing protein</fullName>
    </recommendedName>
</protein>
<reference evidence="2 3" key="1">
    <citation type="journal article" date="2017" name="Nat. Commun.">
        <title>Genome assembly with in vitro proximity ligation data and whole-genome triplication in lettuce.</title>
        <authorList>
            <person name="Reyes-Chin-Wo S."/>
            <person name="Wang Z."/>
            <person name="Yang X."/>
            <person name="Kozik A."/>
            <person name="Arikit S."/>
            <person name="Song C."/>
            <person name="Xia L."/>
            <person name="Froenicke L."/>
            <person name="Lavelle D.O."/>
            <person name="Truco M.J."/>
            <person name="Xia R."/>
            <person name="Zhu S."/>
            <person name="Xu C."/>
            <person name="Xu H."/>
            <person name="Xu X."/>
            <person name="Cox K."/>
            <person name="Korf I."/>
            <person name="Meyers B.C."/>
            <person name="Michelmore R.W."/>
        </authorList>
    </citation>
    <scope>NUCLEOTIDE SEQUENCE [LARGE SCALE GENOMIC DNA]</scope>
    <source>
        <strain evidence="3">cv. Salinas</strain>
        <tissue evidence="2">Seedlings</tissue>
    </source>
</reference>
<dbReference type="EMBL" id="NBSK02000001">
    <property type="protein sequence ID" value="KAJ0227037.1"/>
    <property type="molecule type" value="Genomic_DNA"/>
</dbReference>
<dbReference type="Proteomes" id="UP000235145">
    <property type="component" value="Unassembled WGS sequence"/>
</dbReference>
<accession>A0A9R1WQN9</accession>
<evidence type="ECO:0000313" key="2">
    <source>
        <dbReference type="EMBL" id="KAJ0227037.1"/>
    </source>
</evidence>
<dbReference type="Gene3D" id="2.40.70.10">
    <property type="entry name" value="Acid Proteases"/>
    <property type="match status" value="1"/>
</dbReference>
<dbReference type="Pfam" id="PF14541">
    <property type="entry name" value="TAXi_C"/>
    <property type="match status" value="1"/>
</dbReference>
<name>A0A9R1WQN9_LACSA</name>
<dbReference type="AlphaFoldDB" id="A0A9R1WQN9"/>
<sequence length="97" mass="10596">MELQVQVQRQLAAFMKQINPYGKVGGRYTVGKSIGSYSVGKGVGRGYYSINLHTISFNGKTLSIDPSVFAINDDQARTIVDSGITLAYLTEEAYTLL</sequence>
<dbReference type="SUPFAM" id="SSF50630">
    <property type="entry name" value="Acid proteases"/>
    <property type="match status" value="1"/>
</dbReference>
<comment type="caution">
    <text evidence="2">The sequence shown here is derived from an EMBL/GenBank/DDBJ whole genome shotgun (WGS) entry which is preliminary data.</text>
</comment>
<evidence type="ECO:0000259" key="1">
    <source>
        <dbReference type="Pfam" id="PF14541"/>
    </source>
</evidence>
<keyword evidence="3" id="KW-1185">Reference proteome</keyword>
<gene>
    <name evidence="2" type="ORF">LSAT_V11C100041000</name>
</gene>
<proteinExistence type="predicted"/>